<reference evidence="3 4" key="1">
    <citation type="submission" date="2022-10" db="EMBL/GenBank/DDBJ databases">
        <title>The complete genomes of actinobacterial strains from the NBC collection.</title>
        <authorList>
            <person name="Joergensen T.S."/>
            <person name="Alvarez Arevalo M."/>
            <person name="Sterndorff E.B."/>
            <person name="Faurdal D."/>
            <person name="Vuksanovic O."/>
            <person name="Mourched A.-S."/>
            <person name="Charusanti P."/>
            <person name="Shaw S."/>
            <person name="Blin K."/>
            <person name="Weber T."/>
        </authorList>
    </citation>
    <scope>NUCLEOTIDE SEQUENCE [LARGE SCALE GENOMIC DNA]</scope>
    <source>
        <strain evidence="3 4">NBC_01247</strain>
    </source>
</reference>
<feature type="compositionally biased region" description="Gly residues" evidence="1">
    <location>
        <begin position="331"/>
        <end position="345"/>
    </location>
</feature>
<dbReference type="SUPFAM" id="SSF55486">
    <property type="entry name" value="Metalloproteases ('zincins'), catalytic domain"/>
    <property type="match status" value="1"/>
</dbReference>
<sequence>MAVELPEPLQWVLLLLAGTRWPEADEDMLRDMAERWRQGAETLKDAGEAADSALKRALEGQQGVAAEALAKHWAQFTVGKGTEQDPGYFPGLVQACNGMGDMLEAMANSAETAKIQIIAQLGILAFEVATAEAEAPFTAGLSLAEIPVFVGISRTVVQQILKQLLKEALEFAAKQAAQMAAINLMAQSIELMEGHRKSIDMKELGQNALGGAVAGASGHLIGKGLSGAGSKLGLAGAMQTTGGKMVHGAAVGVGADVSTQLITTGHVEGGSLLGSGLSGGAAVGLRAGSANIKGRFNGPPAGPTPHSAPPAGGGAATTTGGTPIGSSLSGAGSGSLPGSGAGAGPSGTASTGAASSGAASTGAGPTGAASSGGAGHGDSTPAFSRPDAATSAYQGPAGGTGTRGTLDGGGASSASGAGHTTSGGHPTETGAGSTAGGGGRGAGGLVPFGSDRTATPSPVADHTTGTPPTAPTAASAPAHVPAQESAPRGTEPAAPRATAPEAAPHQAAPAPAHTPVAEGVPAPSHTPATESAPRSAAPDNTVHPAEPAPAADRRADTQPSTGGLQRPEPQHTAAADAPARTTPDAVPRQPAPDTTPADTGRPAESRTEPTPANHTPTPANHTPTPAPTVTPVLHGTPEQASSATPHEAPAASPSRSEGPAPAPSRDTPPPPPPTHSTPDHTPSAAPHETPAAASSTPPPSHATPSAAPASHAAAAPGGAPIAHGTPQGSSGPVAPRPSAGDHSVPTTREPAETGTSRLDTAGMPPGMSVPTARPAAGDQPSRPTETPSVPPPPPADVSAAAAGTPHGVQGGAAPRSATPHGPSAAPPPQSTRTAPPIPPRRQTQPSGQQSPVQHPTQPPASGGGRTAPPIPPRRQAQPSGQQPPVQHPVQNPVQHPTQPPASGGGRTAPPIPPRRQTQPSGQQPPVQHPVQNPTQQPASNAGRTAPPIPPRAAPSAPGRTAPPIPPRTQAQPSAQHPTANPASNPAQHPTQHPNQGNTAGTPGGSGTPHRPLTSQAADQIHQTERNQRQAELDALRQGGSGRVGRTAQEMGREQQFTITRPPEATQLVRDVPTMSAQERAQTLDALRPEYRRWLAKDPAFVDALRGALPPKEFATTAARLMVDVDSRTAQPVSARAQARAQAERMLQDPDVAARLLKGGAGIVVVPKDVSMTSVNAFHGLRGTTAGGASGGGRGWDDVRGSGGRRAAVTEENLLGESTSVGNATHYADGYSTTTHEFAHTVHQYGLPAPDRATITSSYQGKLNDPNAAWTDGPRQDLRGNPVDNYGSRDELEYFAQVTNAYLGTNHGTDPHTGQQRNNGPAWVRANEPALLPLLERLYGPDPVPGTHAPANPVEATRAENDMYEGLRDFMEGVEHQPAAATPAPTHTPPPAPSHAPPPVPGSAAPTPGTHGTPNSAHPVAPPPPAPTTHPTPDGMTDRETVESEFRLGTAALLEQTVAERLGGSGLGLPPGSLVLGGGGGVAALQLHRPVQDLDMRLSFGGDGIRNPNEVLRFLADEVLTDSQVVPGRRTASTTVTGRFGGLDVSITLAPVRSQEHPMEVVVNGETHNGETVPLKVVASEDLLGDKLAALAMRKQDAKVDVAMLREKRVRDALDVLTLHSKLDPAALDHLRDGRESMRPAIGKLADVVAEVSRHSADRFTPAQLHTLEEISQRLGSEPTARPVREPKGARPTPEQLAELRAAKEEAKRLKAAAAAAGNGNAHASGSTSTAERGNPTNPPSPPRPTPSLDTHTTSAPPPPPPPPPAFTTGPVSRGLHPTQSPPPPPPAPTVNRNDAPMDTDMGSRTPSPALDDDMGVHSQSPEPGPVQPAAAPPRRPLPVAVQTGFTGDPRFPLRGDQVWLTEVLPSNDRPMTRFGSDQRSHTVPWVLTRRAAEGLANRTADSVWNELVSDIKEFQNHPPLPKGAAAAEHQTVVARWNDIMGRLGELPEHPPADLPLQEWHRSLGDLVSGYIELSQITSFASFADGAAKGRGEANMIDRIDRYVRGEGLPPTPQEVVGTLLDLKENNALTKEDAAAAREHLIKSLHRAFPDYLTAGRKAEIEGLLRMDTPVTVQPHTDLPPTVQAFRRYGADSDLVADIALDRRDPSLIGRIMLSEQARPDTQYQTQNSHAASWSFMRASLLSFEGKSPQVLEGWLGARFDEMHGIQDLDGPTRAVVDHARRELADIENTPPSLRPARTSDLIRLFVVAHQKLPHTTFVDDFQLARATASGELDLGQIGTDRHHRVVASHFDGAAPFGMAGERLDRAYLSWGHLAGTLGPVNGETIGHLAERTFSDKNMQALLESGRLRPLDSALGAKYLSGLGAWERSLTTVFGDDGRAGVEKAWADWREEFTIDRFNVPERAHRAQLEQWFQEVQQADRPSDAAGALAGLTAYYQGLGATTSRSEQQRELRTLLERADAAAAAATD</sequence>
<feature type="compositionally biased region" description="Low complexity" evidence="1">
    <location>
        <begin position="316"/>
        <end position="330"/>
    </location>
</feature>
<feature type="compositionally biased region" description="Pro residues" evidence="1">
    <location>
        <begin position="824"/>
        <end position="839"/>
    </location>
</feature>
<feature type="compositionally biased region" description="Polar residues" evidence="1">
    <location>
        <begin position="968"/>
        <end position="1000"/>
    </location>
</feature>
<feature type="compositionally biased region" description="Low complexity" evidence="1">
    <location>
        <begin position="702"/>
        <end position="726"/>
    </location>
</feature>
<keyword evidence="4" id="KW-1185">Reference proteome</keyword>
<feature type="compositionally biased region" description="Polar residues" evidence="1">
    <location>
        <begin position="1721"/>
        <end position="1731"/>
    </location>
</feature>
<feature type="compositionally biased region" description="Gly residues" evidence="1">
    <location>
        <begin position="396"/>
        <end position="411"/>
    </location>
</feature>
<feature type="region of interest" description="Disordered" evidence="1">
    <location>
        <begin position="1259"/>
        <end position="1285"/>
    </location>
</feature>
<feature type="compositionally biased region" description="Pro residues" evidence="1">
    <location>
        <begin position="660"/>
        <end position="675"/>
    </location>
</feature>
<accession>A0ABZ1W070</accession>
<feature type="compositionally biased region" description="Basic and acidic residues" evidence="1">
    <location>
        <begin position="1021"/>
        <end position="1034"/>
    </location>
</feature>
<dbReference type="PANTHER" id="PTHR45691">
    <property type="entry name" value="PROTEIN DIAPHANOUS"/>
    <property type="match status" value="1"/>
</dbReference>
<feature type="region of interest" description="Disordered" evidence="1">
    <location>
        <begin position="1377"/>
        <end position="1439"/>
    </location>
</feature>
<feature type="compositionally biased region" description="Polar residues" evidence="1">
    <location>
        <begin position="841"/>
        <end position="855"/>
    </location>
</feature>
<feature type="region of interest" description="Disordered" evidence="1">
    <location>
        <begin position="294"/>
        <end position="1066"/>
    </location>
</feature>
<feature type="compositionally biased region" description="Low complexity" evidence="1">
    <location>
        <begin position="346"/>
        <end position="369"/>
    </location>
</feature>
<dbReference type="PANTHER" id="PTHR45691:SF1">
    <property type="entry name" value="FH2 DOMAIN-CONTAINING PROTEIN 1-RELATED"/>
    <property type="match status" value="1"/>
</dbReference>
<dbReference type="Proteomes" id="UP001432014">
    <property type="component" value="Chromosome"/>
</dbReference>
<feature type="compositionally biased region" description="Gly residues" evidence="1">
    <location>
        <begin position="433"/>
        <end position="446"/>
    </location>
</feature>
<feature type="compositionally biased region" description="Pro residues" evidence="1">
    <location>
        <begin position="1385"/>
        <end position="1400"/>
    </location>
</feature>
<evidence type="ECO:0000256" key="1">
    <source>
        <dbReference type="SAM" id="MobiDB-lite"/>
    </source>
</evidence>
<dbReference type="InterPro" id="IPR057746">
    <property type="entry name" value="CpnT-like_N"/>
</dbReference>
<gene>
    <name evidence="3" type="ORF">OG469_01075</name>
</gene>
<feature type="compositionally biased region" description="Low complexity" evidence="1">
    <location>
        <begin position="796"/>
        <end position="805"/>
    </location>
</feature>
<dbReference type="EMBL" id="CP108482">
    <property type="protein sequence ID" value="WUS54214.1"/>
    <property type="molecule type" value="Genomic_DNA"/>
</dbReference>
<dbReference type="Pfam" id="PF25547">
    <property type="entry name" value="WXG100_2"/>
    <property type="match status" value="1"/>
</dbReference>
<evidence type="ECO:0000313" key="4">
    <source>
        <dbReference type="Proteomes" id="UP001432014"/>
    </source>
</evidence>
<feature type="compositionally biased region" description="Low complexity" evidence="1">
    <location>
        <begin position="918"/>
        <end position="945"/>
    </location>
</feature>
<feature type="compositionally biased region" description="Low complexity" evidence="1">
    <location>
        <begin position="679"/>
        <end position="695"/>
    </location>
</feature>
<feature type="region of interest" description="Disordered" evidence="1">
    <location>
        <begin position="1670"/>
        <end position="1849"/>
    </location>
</feature>
<feature type="compositionally biased region" description="Low complexity" evidence="1">
    <location>
        <begin position="412"/>
        <end position="432"/>
    </location>
</feature>
<organism evidence="3 4">
    <name type="scientific">Kitasatospora herbaricolor</name>
    <dbReference type="NCBI Taxonomy" id="68217"/>
    <lineage>
        <taxon>Bacteria</taxon>
        <taxon>Bacillati</taxon>
        <taxon>Actinomycetota</taxon>
        <taxon>Actinomycetes</taxon>
        <taxon>Kitasatosporales</taxon>
        <taxon>Streptomycetaceae</taxon>
        <taxon>Kitasatospora</taxon>
    </lineage>
</organism>
<feature type="domain" description="Outer membrane channel protein CpnT-like N-terminal" evidence="2">
    <location>
        <begin position="6"/>
        <end position="146"/>
    </location>
</feature>
<feature type="compositionally biased region" description="Low complexity" evidence="1">
    <location>
        <begin position="572"/>
        <end position="588"/>
    </location>
</feature>
<evidence type="ECO:0000313" key="3">
    <source>
        <dbReference type="EMBL" id="WUS54214.1"/>
    </source>
</evidence>
<feature type="compositionally biased region" description="Pro residues" evidence="1">
    <location>
        <begin position="1419"/>
        <end position="1429"/>
    </location>
</feature>
<dbReference type="InterPro" id="IPR051412">
    <property type="entry name" value="Formin_Homology_Diaphanous_sf"/>
</dbReference>
<feature type="compositionally biased region" description="Low complexity" evidence="1">
    <location>
        <begin position="873"/>
        <end position="896"/>
    </location>
</feature>
<dbReference type="RefSeq" id="WP_329492830.1">
    <property type="nucleotide sequence ID" value="NZ_CP108460.1"/>
</dbReference>
<feature type="compositionally biased region" description="Low complexity" evidence="1">
    <location>
        <begin position="463"/>
        <end position="518"/>
    </location>
</feature>
<proteinExistence type="predicted"/>
<feature type="compositionally biased region" description="Pro residues" evidence="1">
    <location>
        <begin position="1822"/>
        <end position="1836"/>
    </location>
</feature>
<name>A0ABZ1W070_9ACTN</name>
<protein>
    <recommendedName>
        <fullName evidence="2">Outer membrane channel protein CpnT-like N-terminal domain-containing protein</fullName>
    </recommendedName>
</protein>
<feature type="compositionally biased region" description="Low complexity" evidence="1">
    <location>
        <begin position="609"/>
        <end position="632"/>
    </location>
</feature>
<feature type="compositionally biased region" description="Pro residues" evidence="1">
    <location>
        <begin position="1779"/>
        <end position="1788"/>
    </location>
</feature>
<evidence type="ECO:0000259" key="2">
    <source>
        <dbReference type="Pfam" id="PF25547"/>
    </source>
</evidence>
<feature type="compositionally biased region" description="Pro residues" evidence="1">
    <location>
        <begin position="1736"/>
        <end position="1745"/>
    </location>
</feature>
<feature type="compositionally biased region" description="Pro residues" evidence="1">
    <location>
        <begin position="1755"/>
        <end position="1765"/>
    </location>
</feature>